<sequence length="49" mass="5593">MTHYSEGGPSRKHNRVVTIPRETIAHLIDDLVLILLADQPQEREERSNG</sequence>
<organism evidence="1 2">
    <name type="scientific">Sphingomicrobium lutaoense</name>
    <dbReference type="NCBI Taxonomy" id="515949"/>
    <lineage>
        <taxon>Bacteria</taxon>
        <taxon>Pseudomonadati</taxon>
        <taxon>Pseudomonadota</taxon>
        <taxon>Alphaproteobacteria</taxon>
        <taxon>Sphingomonadales</taxon>
        <taxon>Sphingomonadaceae</taxon>
        <taxon>Sphingomicrobium</taxon>
    </lineage>
</organism>
<comment type="caution">
    <text evidence="1">The sequence shown here is derived from an EMBL/GenBank/DDBJ whole genome shotgun (WGS) entry which is preliminary data.</text>
</comment>
<dbReference type="RefSeq" id="WP_183934383.1">
    <property type="nucleotide sequence ID" value="NZ_JACICF010000002.1"/>
</dbReference>
<protein>
    <submittedName>
        <fullName evidence="1">Uncharacterized protein</fullName>
    </submittedName>
</protein>
<accession>A0A839Z5U0</accession>
<evidence type="ECO:0000313" key="2">
    <source>
        <dbReference type="Proteomes" id="UP000578569"/>
    </source>
</evidence>
<evidence type="ECO:0000313" key="1">
    <source>
        <dbReference type="EMBL" id="MBB3765045.1"/>
    </source>
</evidence>
<proteinExistence type="predicted"/>
<dbReference type="EMBL" id="JACICF010000002">
    <property type="protein sequence ID" value="MBB3765045.1"/>
    <property type="molecule type" value="Genomic_DNA"/>
</dbReference>
<keyword evidence="2" id="KW-1185">Reference proteome</keyword>
<name>A0A839Z5U0_9SPHN</name>
<dbReference type="AlphaFoldDB" id="A0A839Z5U0"/>
<gene>
    <name evidence="1" type="ORF">FHS50_002107</name>
</gene>
<reference evidence="1 2" key="1">
    <citation type="submission" date="2020-08" db="EMBL/GenBank/DDBJ databases">
        <title>Genomic Encyclopedia of Type Strains, Phase IV (KMG-IV): sequencing the most valuable type-strain genomes for metagenomic binning, comparative biology and taxonomic classification.</title>
        <authorList>
            <person name="Goeker M."/>
        </authorList>
    </citation>
    <scope>NUCLEOTIDE SEQUENCE [LARGE SCALE GENOMIC DNA]</scope>
    <source>
        <strain evidence="1 2">DSM 24194</strain>
    </source>
</reference>
<dbReference type="Proteomes" id="UP000578569">
    <property type="component" value="Unassembled WGS sequence"/>
</dbReference>